<keyword evidence="8 11" id="KW-1133">Transmembrane helix</keyword>
<evidence type="ECO:0000256" key="3">
    <source>
        <dbReference type="ARBA" id="ARBA00022538"/>
    </source>
</evidence>
<dbReference type="Pfam" id="PF02669">
    <property type="entry name" value="KdpC"/>
    <property type="match status" value="1"/>
</dbReference>
<evidence type="ECO:0000256" key="8">
    <source>
        <dbReference type="ARBA" id="ARBA00022989"/>
    </source>
</evidence>
<evidence type="ECO:0000256" key="7">
    <source>
        <dbReference type="ARBA" id="ARBA00022958"/>
    </source>
</evidence>
<keyword evidence="2 11" id="KW-1003">Cell membrane</keyword>
<proteinExistence type="inferred from homology"/>
<dbReference type="EMBL" id="JAAGPU010000011">
    <property type="protein sequence ID" value="NEU04697.1"/>
    <property type="molecule type" value="Genomic_DNA"/>
</dbReference>
<evidence type="ECO:0000313" key="12">
    <source>
        <dbReference type="EMBL" id="NEU04697.1"/>
    </source>
</evidence>
<evidence type="ECO:0000256" key="10">
    <source>
        <dbReference type="ARBA" id="ARBA00023136"/>
    </source>
</evidence>
<gene>
    <name evidence="11 12" type="primary">kdpC</name>
    <name evidence="12" type="ORF">G3M99_07420</name>
</gene>
<evidence type="ECO:0000256" key="4">
    <source>
        <dbReference type="ARBA" id="ARBA00022692"/>
    </source>
</evidence>
<comment type="subcellular location">
    <subcellularLocation>
        <location evidence="11">Cell membrane</location>
        <topology evidence="11">Single-pass membrane protein</topology>
    </subcellularLocation>
</comment>
<evidence type="ECO:0000256" key="6">
    <source>
        <dbReference type="ARBA" id="ARBA00022840"/>
    </source>
</evidence>
<dbReference type="HAMAP" id="MF_00276">
    <property type="entry name" value="KdpC"/>
    <property type="match status" value="1"/>
</dbReference>
<keyword evidence="3 11" id="KW-0633">Potassium transport</keyword>
<name>A0A6M0H2E9_9CLOT</name>
<protein>
    <recommendedName>
        <fullName evidence="11">Potassium-transporting ATPase KdpC subunit</fullName>
    </recommendedName>
    <alternativeName>
        <fullName evidence="11">ATP phosphohydrolase [potassium-transporting] C chain</fullName>
    </alternativeName>
    <alternativeName>
        <fullName evidence="11">Potassium-binding and translocating subunit C</fullName>
    </alternativeName>
    <alternativeName>
        <fullName evidence="11">Potassium-translocating ATPase C chain</fullName>
    </alternativeName>
</protein>
<dbReference type="GO" id="GO:0005886">
    <property type="term" value="C:plasma membrane"/>
    <property type="evidence" value="ECO:0007669"/>
    <property type="project" value="UniProtKB-SubCell"/>
</dbReference>
<organism evidence="12 13">
    <name type="scientific">Clostridium senegalense</name>
    <dbReference type="NCBI Taxonomy" id="1465809"/>
    <lineage>
        <taxon>Bacteria</taxon>
        <taxon>Bacillati</taxon>
        <taxon>Bacillota</taxon>
        <taxon>Clostridia</taxon>
        <taxon>Eubacteriales</taxon>
        <taxon>Clostridiaceae</taxon>
        <taxon>Clostridium</taxon>
    </lineage>
</organism>
<comment type="similarity">
    <text evidence="11">Belongs to the KdpC family.</text>
</comment>
<dbReference type="RefSeq" id="WP_061996316.1">
    <property type="nucleotide sequence ID" value="NZ_JAAGPU010000011.1"/>
</dbReference>
<dbReference type="AlphaFoldDB" id="A0A6M0H2E9"/>
<dbReference type="NCBIfam" id="TIGR00681">
    <property type="entry name" value="kdpC"/>
    <property type="match status" value="1"/>
</dbReference>
<keyword evidence="10 11" id="KW-0472">Membrane</keyword>
<evidence type="ECO:0000256" key="2">
    <source>
        <dbReference type="ARBA" id="ARBA00022475"/>
    </source>
</evidence>
<keyword evidence="6 11" id="KW-0067">ATP-binding</keyword>
<dbReference type="PANTHER" id="PTHR30042:SF2">
    <property type="entry name" value="POTASSIUM-TRANSPORTING ATPASE KDPC SUBUNIT"/>
    <property type="match status" value="1"/>
</dbReference>
<dbReference type="Proteomes" id="UP000481872">
    <property type="component" value="Unassembled WGS sequence"/>
</dbReference>
<comment type="subunit">
    <text evidence="11">The system is composed of three essential subunits: KdpA, KdpB and KdpC.</text>
</comment>
<evidence type="ECO:0000256" key="9">
    <source>
        <dbReference type="ARBA" id="ARBA00023065"/>
    </source>
</evidence>
<keyword evidence="13" id="KW-1185">Reference proteome</keyword>
<evidence type="ECO:0000256" key="5">
    <source>
        <dbReference type="ARBA" id="ARBA00022741"/>
    </source>
</evidence>
<dbReference type="InterPro" id="IPR003820">
    <property type="entry name" value="KdpC"/>
</dbReference>
<keyword evidence="5 11" id="KW-0547">Nucleotide-binding</keyword>
<keyword evidence="7 11" id="KW-0630">Potassium</keyword>
<dbReference type="GO" id="GO:0008556">
    <property type="term" value="F:P-type potassium transmembrane transporter activity"/>
    <property type="evidence" value="ECO:0007669"/>
    <property type="project" value="InterPro"/>
</dbReference>
<keyword evidence="9 11" id="KW-0406">Ion transport</keyword>
<dbReference type="PANTHER" id="PTHR30042">
    <property type="entry name" value="POTASSIUM-TRANSPORTING ATPASE C CHAIN"/>
    <property type="match status" value="1"/>
</dbReference>
<accession>A0A6M0H2E9</accession>
<comment type="function">
    <text evidence="11">Part of the high-affinity ATP-driven potassium transport (or Kdp) system, which catalyzes the hydrolysis of ATP coupled with the electrogenic transport of potassium into the cytoplasm. This subunit acts as a catalytic chaperone that increases the ATP-binding affinity of the ATP-hydrolyzing subunit KdpB by the formation of a transient KdpB/KdpC/ATP ternary complex.</text>
</comment>
<reference evidence="12 13" key="1">
    <citation type="submission" date="2020-02" db="EMBL/GenBank/DDBJ databases">
        <title>Genome assembly of a novel Clostridium senegalense strain.</title>
        <authorList>
            <person name="Gupta T.B."/>
            <person name="Jauregui R."/>
            <person name="Maclean P."/>
            <person name="Nawarathana A."/>
            <person name="Brightwell G."/>
        </authorList>
    </citation>
    <scope>NUCLEOTIDE SEQUENCE [LARGE SCALE GENOMIC DNA]</scope>
    <source>
        <strain evidence="12 13">AGRFS4</strain>
    </source>
</reference>
<dbReference type="PIRSF" id="PIRSF001296">
    <property type="entry name" value="K_ATPase_KdpC"/>
    <property type="match status" value="1"/>
</dbReference>
<dbReference type="GO" id="GO:0005524">
    <property type="term" value="F:ATP binding"/>
    <property type="evidence" value="ECO:0007669"/>
    <property type="project" value="UniProtKB-UniRule"/>
</dbReference>
<dbReference type="NCBIfam" id="NF001454">
    <property type="entry name" value="PRK00315.1"/>
    <property type="match status" value="1"/>
</dbReference>
<sequence length="199" mass="21679">MKVLKKAVLLSLVLLILCGFIYPLLLTGISQVVFNKKANGSIIKIGEEAVGSELIGQDFTDSKFFKGRISSVNYNTYSSDTDYKGPSSGSGNLGASNKLLTKRVEDDIEKFLKENPTVKKEDIPTDLLTSSASGLDPNITVKSAEIQIPRISKVSGISEENLKRIVEKSTDKKLLGVFGEEKVNILKANIAIQSELNKK</sequence>
<keyword evidence="1 11" id="KW-0813">Transport</keyword>
<evidence type="ECO:0000256" key="11">
    <source>
        <dbReference type="HAMAP-Rule" id="MF_00276"/>
    </source>
</evidence>
<keyword evidence="4 11" id="KW-0812">Transmembrane</keyword>
<comment type="caution">
    <text evidence="12">The sequence shown here is derived from an EMBL/GenBank/DDBJ whole genome shotgun (WGS) entry which is preliminary data.</text>
</comment>
<evidence type="ECO:0000256" key="1">
    <source>
        <dbReference type="ARBA" id="ARBA00022448"/>
    </source>
</evidence>
<evidence type="ECO:0000313" key="13">
    <source>
        <dbReference type="Proteomes" id="UP000481872"/>
    </source>
</evidence>